<feature type="transmembrane region" description="Helical" evidence="1">
    <location>
        <begin position="113"/>
        <end position="138"/>
    </location>
</feature>
<dbReference type="InterPro" id="IPR010699">
    <property type="entry name" value="DUF1275"/>
</dbReference>
<keyword evidence="1" id="KW-1133">Transmembrane helix</keyword>
<feature type="transmembrane region" description="Helical" evidence="1">
    <location>
        <begin position="180"/>
        <end position="197"/>
    </location>
</feature>
<dbReference type="InterPro" id="IPR036259">
    <property type="entry name" value="MFS_trans_sf"/>
</dbReference>
<comment type="caution">
    <text evidence="2">The sequence shown here is derived from an EMBL/GenBank/DDBJ whole genome shotgun (WGS) entry which is preliminary data.</text>
</comment>
<reference evidence="2 3" key="1">
    <citation type="submission" date="2018-11" db="EMBL/GenBank/DDBJ databases">
        <title>Genome sequence of Saitozyma podzolica DSM 27192.</title>
        <authorList>
            <person name="Aliyu H."/>
            <person name="Gorte O."/>
            <person name="Ochsenreither K."/>
        </authorList>
    </citation>
    <scope>NUCLEOTIDE SEQUENCE [LARGE SCALE GENOMIC DNA]</scope>
    <source>
        <strain evidence="2 3">DSM 27192</strain>
    </source>
</reference>
<keyword evidence="1" id="KW-0812">Transmembrane</keyword>
<accession>A0A427XPP0</accession>
<evidence type="ECO:0000313" key="2">
    <source>
        <dbReference type="EMBL" id="RSH80809.1"/>
    </source>
</evidence>
<keyword evidence="3" id="KW-1185">Reference proteome</keyword>
<organism evidence="2 3">
    <name type="scientific">Saitozyma podzolica</name>
    <dbReference type="NCBI Taxonomy" id="1890683"/>
    <lineage>
        <taxon>Eukaryota</taxon>
        <taxon>Fungi</taxon>
        <taxon>Dikarya</taxon>
        <taxon>Basidiomycota</taxon>
        <taxon>Agaricomycotina</taxon>
        <taxon>Tremellomycetes</taxon>
        <taxon>Tremellales</taxon>
        <taxon>Trimorphomycetaceae</taxon>
        <taxon>Saitozyma</taxon>
    </lineage>
</organism>
<dbReference type="SUPFAM" id="SSF103473">
    <property type="entry name" value="MFS general substrate transporter"/>
    <property type="match status" value="1"/>
</dbReference>
<feature type="transmembrane region" description="Helical" evidence="1">
    <location>
        <begin position="83"/>
        <end position="101"/>
    </location>
</feature>
<feature type="transmembrane region" description="Helical" evidence="1">
    <location>
        <begin position="203"/>
        <end position="224"/>
    </location>
</feature>
<feature type="transmembrane region" description="Helical" evidence="1">
    <location>
        <begin position="150"/>
        <end position="168"/>
    </location>
</feature>
<sequence>MPNDPNPSTSTSKPAHSHTWAFLTEDVTAEWGDLVLAGECLATGLLDSAAFNVWSCFVSMQTGNTVYFGLGASGQPVSQPWRWAKSGVSILSFMLGSFAFSRFMRAMGPRRRGVIIFCLALQALLTFGAALSATTGLVPPDAGNQLPHNWIVLFPLAMLSAQAGDSIFSSITANAKRNRRVASAFMILAGAAIGGFMTKDTDIGPALWLGSALKTVMAASWLFWKAEEGQVRLP</sequence>
<proteinExistence type="predicted"/>
<dbReference type="PANTHER" id="PTHR37488:SF7">
    <property type="entry name" value="DUF1275 DOMAIN PROTEIN"/>
    <property type="match status" value="1"/>
</dbReference>
<dbReference type="STRING" id="1890683.A0A427XPP0"/>
<evidence type="ECO:0000256" key="1">
    <source>
        <dbReference type="SAM" id="Phobius"/>
    </source>
</evidence>
<gene>
    <name evidence="2" type="ORF">EHS25_006978</name>
</gene>
<keyword evidence="1" id="KW-0472">Membrane</keyword>
<dbReference type="EMBL" id="RSCD01000032">
    <property type="protein sequence ID" value="RSH80809.1"/>
    <property type="molecule type" value="Genomic_DNA"/>
</dbReference>
<name>A0A427XPP0_9TREE</name>
<dbReference type="PANTHER" id="PTHR37488">
    <property type="entry name" value="DUF1275 DOMAIN-CONTAINING PROTEIN"/>
    <property type="match status" value="1"/>
</dbReference>
<evidence type="ECO:0000313" key="3">
    <source>
        <dbReference type="Proteomes" id="UP000279259"/>
    </source>
</evidence>
<dbReference type="OrthoDB" id="5288586at2759"/>
<dbReference type="Pfam" id="PF06912">
    <property type="entry name" value="DUF1275"/>
    <property type="match status" value="1"/>
</dbReference>
<dbReference type="AlphaFoldDB" id="A0A427XPP0"/>
<evidence type="ECO:0008006" key="4">
    <source>
        <dbReference type="Google" id="ProtNLM"/>
    </source>
</evidence>
<protein>
    <recommendedName>
        <fullName evidence="4">DUF1275 domain protein</fullName>
    </recommendedName>
</protein>
<dbReference type="Proteomes" id="UP000279259">
    <property type="component" value="Unassembled WGS sequence"/>
</dbReference>